<feature type="site" description="Lowers pKa of active site Tyr" evidence="6">
    <location>
        <position position="63"/>
    </location>
</feature>
<keyword evidence="9" id="KW-1185">Reference proteome</keyword>
<sequence>MFEPIGLGTFRIQGKQMTQVVTDALEIGYRHIDTARMYGNEKDIGKGLQQSSLRQEQVWVTSKVWHENLEHYALLDSLRKSCDDLKRDYLDLALIHWPDTSGEVPLKESLDALQKAKQEGLIKHFGVSNFNRQLLKEAISHVGADNILTNQIEMHPFLANLPIANLCDQHDIRVTAYMPLAKGEVMKEPTLQQIAEDHDTNPAAISIAWLLQHKRTAIPSSTKLEHLRSNFDAQHLHLSPQQMHQIDSLDKGMRLIDPDFAPDWSS</sequence>
<gene>
    <name evidence="8" type="primary">dkgB</name>
    <name evidence="8" type="ORF">CWE14_13605</name>
</gene>
<dbReference type="Proteomes" id="UP000287823">
    <property type="component" value="Unassembled WGS sequence"/>
</dbReference>
<dbReference type="EC" id="1.1.1.274" evidence="8"/>
<evidence type="ECO:0000256" key="2">
    <source>
        <dbReference type="ARBA" id="ARBA00022857"/>
    </source>
</evidence>
<dbReference type="PROSITE" id="PS00798">
    <property type="entry name" value="ALDOKETO_REDUCTASE_1"/>
    <property type="match status" value="1"/>
</dbReference>
<evidence type="ECO:0000256" key="4">
    <source>
        <dbReference type="PIRSR" id="PIRSR000097-1"/>
    </source>
</evidence>
<feature type="binding site" evidence="5">
    <location>
        <position position="96"/>
    </location>
    <ligand>
        <name>substrate</name>
    </ligand>
</feature>
<evidence type="ECO:0000256" key="1">
    <source>
        <dbReference type="ARBA" id="ARBA00007905"/>
    </source>
</evidence>
<keyword evidence="3 8" id="KW-0560">Oxidoreductase</keyword>
<name>A0A432WDA5_9GAMM</name>
<dbReference type="PANTHER" id="PTHR43827:SF3">
    <property type="entry name" value="NADP-DEPENDENT OXIDOREDUCTASE DOMAIN-CONTAINING PROTEIN"/>
    <property type="match status" value="1"/>
</dbReference>
<proteinExistence type="inferred from homology"/>
<dbReference type="SUPFAM" id="SSF51430">
    <property type="entry name" value="NAD(P)-linked oxidoreductase"/>
    <property type="match status" value="1"/>
</dbReference>
<dbReference type="GO" id="GO:0050580">
    <property type="term" value="F:2,5-didehydrogluconate reductase activity"/>
    <property type="evidence" value="ECO:0007669"/>
    <property type="project" value="UniProtKB-EC"/>
</dbReference>
<keyword evidence="2" id="KW-0521">NADP</keyword>
<dbReference type="InterPro" id="IPR036812">
    <property type="entry name" value="NAD(P)_OxRdtase_dom_sf"/>
</dbReference>
<reference evidence="8 9" key="1">
    <citation type="journal article" date="2011" name="Front. Microbiol.">
        <title>Genomic signatures of strain selection and enhancement in Bacillus atrophaeus var. globigii, a historical biowarfare simulant.</title>
        <authorList>
            <person name="Gibbons H.S."/>
            <person name="Broomall S.M."/>
            <person name="McNew L.A."/>
            <person name="Daligault H."/>
            <person name="Chapman C."/>
            <person name="Bruce D."/>
            <person name="Karavis M."/>
            <person name="Krepps M."/>
            <person name="McGregor P.A."/>
            <person name="Hong C."/>
            <person name="Park K.H."/>
            <person name="Akmal A."/>
            <person name="Feldman A."/>
            <person name="Lin J.S."/>
            <person name="Chang W.E."/>
            <person name="Higgs B.W."/>
            <person name="Demirev P."/>
            <person name="Lindquist J."/>
            <person name="Liem A."/>
            <person name="Fochler E."/>
            <person name="Read T.D."/>
            <person name="Tapia R."/>
            <person name="Johnson S."/>
            <person name="Bishop-Lilly K.A."/>
            <person name="Detter C."/>
            <person name="Han C."/>
            <person name="Sozhamannan S."/>
            <person name="Rosenzweig C.N."/>
            <person name="Skowronski E.W."/>
        </authorList>
    </citation>
    <scope>NUCLEOTIDE SEQUENCE [LARGE SCALE GENOMIC DNA]</scope>
    <source>
        <strain evidence="8 9">Y4G10-17</strain>
    </source>
</reference>
<comment type="similarity">
    <text evidence="1">Belongs to the aldo/keto reductase family.</text>
</comment>
<organism evidence="8 9">
    <name type="scientific">Aliidiomarina soli</name>
    <dbReference type="NCBI Taxonomy" id="1928574"/>
    <lineage>
        <taxon>Bacteria</taxon>
        <taxon>Pseudomonadati</taxon>
        <taxon>Pseudomonadota</taxon>
        <taxon>Gammaproteobacteria</taxon>
        <taxon>Alteromonadales</taxon>
        <taxon>Idiomarinaceae</taxon>
        <taxon>Aliidiomarina</taxon>
    </lineage>
</organism>
<dbReference type="GO" id="GO:1990002">
    <property type="term" value="F:methylglyoxal reductase (NADPH) (acetol producing) activity"/>
    <property type="evidence" value="ECO:0007669"/>
    <property type="project" value="TreeGrafter"/>
</dbReference>
<accession>A0A432WDA5</accession>
<evidence type="ECO:0000313" key="9">
    <source>
        <dbReference type="Proteomes" id="UP000287823"/>
    </source>
</evidence>
<comment type="caution">
    <text evidence="8">The sequence shown here is derived from an EMBL/GenBank/DDBJ whole genome shotgun (WGS) entry which is preliminary data.</text>
</comment>
<dbReference type="Pfam" id="PF00248">
    <property type="entry name" value="Aldo_ket_red"/>
    <property type="match status" value="1"/>
</dbReference>
<dbReference type="InterPro" id="IPR018170">
    <property type="entry name" value="Aldo/ket_reductase_CS"/>
</dbReference>
<dbReference type="GO" id="GO:0051596">
    <property type="term" value="P:methylglyoxal catabolic process"/>
    <property type="evidence" value="ECO:0007669"/>
    <property type="project" value="TreeGrafter"/>
</dbReference>
<dbReference type="PRINTS" id="PR00069">
    <property type="entry name" value="ALDKETRDTASE"/>
</dbReference>
<evidence type="ECO:0000313" key="8">
    <source>
        <dbReference type="EMBL" id="RUO30395.1"/>
    </source>
</evidence>
<feature type="domain" description="NADP-dependent oxidoreductase" evidence="7">
    <location>
        <begin position="4"/>
        <end position="250"/>
    </location>
</feature>
<evidence type="ECO:0000256" key="5">
    <source>
        <dbReference type="PIRSR" id="PIRSR000097-2"/>
    </source>
</evidence>
<dbReference type="EMBL" id="PIPO01000006">
    <property type="protein sequence ID" value="RUO30395.1"/>
    <property type="molecule type" value="Genomic_DNA"/>
</dbReference>
<dbReference type="PIRSF" id="PIRSF000097">
    <property type="entry name" value="AKR"/>
    <property type="match status" value="1"/>
</dbReference>
<dbReference type="InterPro" id="IPR023210">
    <property type="entry name" value="NADP_OxRdtase_dom"/>
</dbReference>
<feature type="active site" description="Proton donor" evidence="4">
    <location>
        <position position="38"/>
    </location>
</feature>
<evidence type="ECO:0000259" key="7">
    <source>
        <dbReference type="Pfam" id="PF00248"/>
    </source>
</evidence>
<dbReference type="PANTHER" id="PTHR43827">
    <property type="entry name" value="2,5-DIKETO-D-GLUCONIC ACID REDUCTASE"/>
    <property type="match status" value="1"/>
</dbReference>
<dbReference type="Gene3D" id="3.20.20.100">
    <property type="entry name" value="NADP-dependent oxidoreductase domain"/>
    <property type="match status" value="1"/>
</dbReference>
<evidence type="ECO:0000256" key="6">
    <source>
        <dbReference type="PIRSR" id="PIRSR000097-3"/>
    </source>
</evidence>
<dbReference type="AlphaFoldDB" id="A0A432WDA5"/>
<dbReference type="RefSeq" id="WP_126799876.1">
    <property type="nucleotide sequence ID" value="NZ_PIPO01000006.1"/>
</dbReference>
<evidence type="ECO:0000256" key="3">
    <source>
        <dbReference type="ARBA" id="ARBA00023002"/>
    </source>
</evidence>
<dbReference type="InterPro" id="IPR020471">
    <property type="entry name" value="AKR"/>
</dbReference>
<protein>
    <submittedName>
        <fullName evidence="8">2,5-didehydrogluconate reductase B</fullName>
        <ecNumber evidence="8">1.1.1.274</ecNumber>
    </submittedName>
</protein>